<proteinExistence type="predicted"/>
<sequence length="195" mass="22277">MRKLSTLLFLISICFSLNAQTNLDKAKEQLHELKNGVLLVRLFTNDAKISGLEAAGKTSEANKTAQAQQRENKDILLSFSQVFQFCPVFFFYSDDSEYIRNGNFDGKIFDSSLTLVDPSEITGTVFTAEFSETENLGIEGLIIMDDQLFPLEAPFPFYQRKYTVFGVVSLTKSRMVHRLNNKLRDTYKLWFPEAK</sequence>
<dbReference type="EMBL" id="CP003156">
    <property type="protein sequence ID" value="AEV34505.1"/>
    <property type="molecule type" value="Genomic_DNA"/>
</dbReference>
<feature type="chain" id="PRO_5003515532" evidence="1">
    <location>
        <begin position="20"/>
        <end position="195"/>
    </location>
</feature>
<dbReference type="OrthoDB" id="1496166at2"/>
<dbReference type="Proteomes" id="UP000005631">
    <property type="component" value="Chromosome"/>
</dbReference>
<dbReference type="RefSeq" id="WP_014203852.1">
    <property type="nucleotide sequence ID" value="NC_016599.1"/>
</dbReference>
<dbReference type="HOGENOM" id="CLU_1395124_0_0_10"/>
<name>G8R798_OWEHD</name>
<keyword evidence="1" id="KW-0732">Signal</keyword>
<gene>
    <name evidence="2" type="ordered locus">Oweho_3557</name>
</gene>
<reference evidence="2 3" key="1">
    <citation type="journal article" date="2012" name="Stand. Genomic Sci.">
        <title>Genome sequence of the orange-pigmented seawater bacterium Owenweeksia hongkongensis type strain (UST20020801(T)).</title>
        <authorList>
            <person name="Riedel T."/>
            <person name="Held B."/>
            <person name="Nolan M."/>
            <person name="Lucas S."/>
            <person name="Lapidus A."/>
            <person name="Tice H."/>
            <person name="Del Rio T.G."/>
            <person name="Cheng J.F."/>
            <person name="Han C."/>
            <person name="Tapia R."/>
            <person name="Goodwin L.A."/>
            <person name="Pitluck S."/>
            <person name="Liolios K."/>
            <person name="Mavromatis K."/>
            <person name="Pagani I."/>
            <person name="Ivanova N."/>
            <person name="Mikhailova N."/>
            <person name="Pati A."/>
            <person name="Chen A."/>
            <person name="Palaniappan K."/>
            <person name="Rohde M."/>
            <person name="Tindall B.J."/>
            <person name="Detter J.C."/>
            <person name="Goker M."/>
            <person name="Woyke T."/>
            <person name="Bristow J."/>
            <person name="Eisen J.A."/>
            <person name="Markowitz V."/>
            <person name="Hugenholtz P."/>
            <person name="Klenk H.P."/>
            <person name="Kyrpides N.C."/>
        </authorList>
    </citation>
    <scope>NUCLEOTIDE SEQUENCE</scope>
    <source>
        <strain evidence="3">DSM 17368 / JCM 12287 / NRRL B-23963</strain>
    </source>
</reference>
<accession>G8R798</accession>
<evidence type="ECO:0000313" key="2">
    <source>
        <dbReference type="EMBL" id="AEV34505.1"/>
    </source>
</evidence>
<evidence type="ECO:0000313" key="3">
    <source>
        <dbReference type="Proteomes" id="UP000005631"/>
    </source>
</evidence>
<organism evidence="2 3">
    <name type="scientific">Owenweeksia hongkongensis (strain DSM 17368 / CIP 108786 / JCM 12287 / NRRL B-23963 / UST20020801)</name>
    <dbReference type="NCBI Taxonomy" id="926562"/>
    <lineage>
        <taxon>Bacteria</taxon>
        <taxon>Pseudomonadati</taxon>
        <taxon>Bacteroidota</taxon>
        <taxon>Flavobacteriia</taxon>
        <taxon>Flavobacteriales</taxon>
        <taxon>Owenweeksiaceae</taxon>
        <taxon>Owenweeksia</taxon>
    </lineage>
</organism>
<feature type="signal peptide" evidence="1">
    <location>
        <begin position="1"/>
        <end position="19"/>
    </location>
</feature>
<evidence type="ECO:0000256" key="1">
    <source>
        <dbReference type="SAM" id="SignalP"/>
    </source>
</evidence>
<dbReference type="KEGG" id="oho:Oweho_3557"/>
<dbReference type="AlphaFoldDB" id="G8R798"/>
<protein>
    <submittedName>
        <fullName evidence="2">Uncharacterized protein</fullName>
    </submittedName>
</protein>
<keyword evidence="3" id="KW-1185">Reference proteome</keyword>